<evidence type="ECO:0000313" key="1">
    <source>
        <dbReference type="EMBL" id="RCV12157.1"/>
    </source>
</evidence>
<reference evidence="1" key="1">
    <citation type="journal article" date="2012" name="Nat. Biotechnol.">
        <title>Reference genome sequence of the model plant Setaria.</title>
        <authorList>
            <person name="Bennetzen J.L."/>
            <person name="Schmutz J."/>
            <person name="Wang H."/>
            <person name="Percifield R."/>
            <person name="Hawkins J."/>
            <person name="Pontaroli A.C."/>
            <person name="Estep M."/>
            <person name="Feng L."/>
            <person name="Vaughn J.N."/>
            <person name="Grimwood J."/>
            <person name="Jenkins J."/>
            <person name="Barry K."/>
            <person name="Lindquist E."/>
            <person name="Hellsten U."/>
            <person name="Deshpande S."/>
            <person name="Wang X."/>
            <person name="Wu X."/>
            <person name="Mitros T."/>
            <person name="Triplett J."/>
            <person name="Yang X."/>
            <person name="Ye C.Y."/>
            <person name="Mauro-Herrera M."/>
            <person name="Wang L."/>
            <person name="Li P."/>
            <person name="Sharma M."/>
            <person name="Sharma R."/>
            <person name="Ronald P.C."/>
            <person name="Panaud O."/>
            <person name="Kellogg E.A."/>
            <person name="Brutnell T.P."/>
            <person name="Doust A.N."/>
            <person name="Tuskan G.A."/>
            <person name="Rokhsar D."/>
            <person name="Devos K.M."/>
        </authorList>
    </citation>
    <scope>NUCLEOTIDE SEQUENCE [LARGE SCALE GENOMIC DNA]</scope>
    <source>
        <strain evidence="1">Yugu1</strain>
    </source>
</reference>
<dbReference type="OrthoDB" id="687195at2759"/>
<protein>
    <recommendedName>
        <fullName evidence="2">F-box domain-containing protein</fullName>
    </recommendedName>
</protein>
<name>A0A368Q291_SETIT</name>
<gene>
    <name evidence="1" type="ORF">SETIT_2G247100v2</name>
</gene>
<dbReference type="EMBL" id="CM003529">
    <property type="protein sequence ID" value="RCV12157.1"/>
    <property type="molecule type" value="Genomic_DNA"/>
</dbReference>
<sequence length="366" mass="40223">MAAAAAAGELPLADILIRLPTLADFGRACASCPAFRRVITGHSFLRRLHALHPTSILGTRTFFGFHPAEAPNPSAPAGRALAEAADFDFSFLPKPGFWMVRDERGALFRRYVILPPVPGDLAATVQQPHSVNGGGGRAGAPESFTVIWMALCPTKLVAFVFSSTSRQWRAVAPASWSDLNPFMPSVTKRKSLRYRNHAYGCFYWSLSQFPYHPNLIVLDMDKMKFFPAKNPPTHNLERFAIVELGEGRRGMFMLASNNIEGCVLRVFSASREIHGGCASEWLLEKEIPLSPSYKYDMLGAADGKLLMVLTHNASSATEVHCCLLDFETLDRQAIQGVIHHDFSPLVPLPLPALHIGYPPSLSLPTI</sequence>
<proteinExistence type="predicted"/>
<accession>A0A368Q291</accession>
<reference evidence="1" key="2">
    <citation type="submission" date="2015-07" db="EMBL/GenBank/DDBJ databases">
        <authorList>
            <person name="Noorani M."/>
        </authorList>
    </citation>
    <scope>NUCLEOTIDE SEQUENCE</scope>
    <source>
        <strain evidence="1">Yugu1</strain>
    </source>
</reference>
<organism evidence="1">
    <name type="scientific">Setaria italica</name>
    <name type="common">Foxtail millet</name>
    <name type="synonym">Panicum italicum</name>
    <dbReference type="NCBI Taxonomy" id="4555"/>
    <lineage>
        <taxon>Eukaryota</taxon>
        <taxon>Viridiplantae</taxon>
        <taxon>Streptophyta</taxon>
        <taxon>Embryophyta</taxon>
        <taxon>Tracheophyta</taxon>
        <taxon>Spermatophyta</taxon>
        <taxon>Magnoliopsida</taxon>
        <taxon>Liliopsida</taxon>
        <taxon>Poales</taxon>
        <taxon>Poaceae</taxon>
        <taxon>PACMAD clade</taxon>
        <taxon>Panicoideae</taxon>
        <taxon>Panicodae</taxon>
        <taxon>Paniceae</taxon>
        <taxon>Cenchrinae</taxon>
        <taxon>Setaria</taxon>
    </lineage>
</organism>
<dbReference type="PANTHER" id="PTHR31264:SF29">
    <property type="entry name" value="OS07G0554500 PROTEIN"/>
    <property type="match status" value="1"/>
</dbReference>
<dbReference type="AlphaFoldDB" id="A0A368Q291"/>
<dbReference type="PANTHER" id="PTHR31264">
    <property type="entry name" value="OS07G0554500 PROTEIN-RELATED"/>
    <property type="match status" value="1"/>
</dbReference>
<evidence type="ECO:0008006" key="2">
    <source>
        <dbReference type="Google" id="ProtNLM"/>
    </source>
</evidence>